<feature type="transmembrane region" description="Helical" evidence="12">
    <location>
        <begin position="111"/>
        <end position="132"/>
    </location>
</feature>
<dbReference type="InterPro" id="IPR000276">
    <property type="entry name" value="GPCR_Rhodpsn"/>
</dbReference>
<comment type="subcellular location">
    <subcellularLocation>
        <location evidence="1">Cell membrane</location>
        <topology evidence="1">Multi-pass membrane protein</topology>
    </subcellularLocation>
</comment>
<protein>
    <submittedName>
        <fullName evidence="14">Alpha-2C adrenergic receptor</fullName>
    </submittedName>
</protein>
<keyword evidence="4 10" id="KW-0812">Transmembrane</keyword>
<dbReference type="PROSITE" id="PS00237">
    <property type="entry name" value="G_PROTEIN_RECEP_F1_1"/>
    <property type="match status" value="1"/>
</dbReference>
<organism evidence="14 15">
    <name type="scientific">Araneus ventricosus</name>
    <name type="common">Orbweaver spider</name>
    <name type="synonym">Epeira ventricosa</name>
    <dbReference type="NCBI Taxonomy" id="182803"/>
    <lineage>
        <taxon>Eukaryota</taxon>
        <taxon>Metazoa</taxon>
        <taxon>Ecdysozoa</taxon>
        <taxon>Arthropoda</taxon>
        <taxon>Chelicerata</taxon>
        <taxon>Arachnida</taxon>
        <taxon>Araneae</taxon>
        <taxon>Araneomorphae</taxon>
        <taxon>Entelegynae</taxon>
        <taxon>Araneoidea</taxon>
        <taxon>Araneidae</taxon>
        <taxon>Araneus</taxon>
    </lineage>
</organism>
<dbReference type="Pfam" id="PF00001">
    <property type="entry name" value="7tm_1"/>
    <property type="match status" value="1"/>
</dbReference>
<evidence type="ECO:0000313" key="14">
    <source>
        <dbReference type="EMBL" id="GBL88756.1"/>
    </source>
</evidence>
<keyword evidence="7 12" id="KW-0472">Membrane</keyword>
<evidence type="ECO:0000256" key="7">
    <source>
        <dbReference type="ARBA" id="ARBA00023136"/>
    </source>
</evidence>
<name>A0A4Y2BBT9_ARAVE</name>
<dbReference type="PANTHER" id="PTHR24248">
    <property type="entry name" value="ADRENERGIC RECEPTOR-RELATED G-PROTEIN COUPLED RECEPTOR"/>
    <property type="match status" value="1"/>
</dbReference>
<evidence type="ECO:0000256" key="10">
    <source>
        <dbReference type="RuleBase" id="RU000688"/>
    </source>
</evidence>
<dbReference type="AlphaFoldDB" id="A0A4Y2BBT9"/>
<evidence type="ECO:0000256" key="8">
    <source>
        <dbReference type="ARBA" id="ARBA00023170"/>
    </source>
</evidence>
<evidence type="ECO:0000256" key="1">
    <source>
        <dbReference type="ARBA" id="ARBA00004651"/>
    </source>
</evidence>
<proteinExistence type="inferred from homology"/>
<keyword evidence="15" id="KW-1185">Reference proteome</keyword>
<sequence length="311" mass="35304">METNFTNTTHLFSVEYYYFTENSVYGVDQNGTSPPFLSYKNISWSGSAIGDEDWENYNYWNGSQYPSGYSQIRIILTAFFVTFIMVVIVVGNMLVCIAIATEKALKTVQNWFIASLAVSDFLVGLVIMPFSLAKELMGYWIFGTVWCDIHSALDVLLCTASINNLCLISLDRYWSVTQAVEYLKKRTATRAVLMICFVWILSALISLPPLLGWKKEERPEDYPSCSLSDDVGYVLYSALGSFYIPAIVMVFVYIKIFMAARSRARRHVKKTRQASEVTNDPPKDKSTTTTTCTSFSNPSPPDKRRDTDIFR</sequence>
<dbReference type="PRINTS" id="PR00237">
    <property type="entry name" value="GPCRRHODOPSN"/>
</dbReference>
<dbReference type="PANTHER" id="PTHR24248:SF189">
    <property type="entry name" value="ALPHA2-ADRENERGIC-LIKE OCTOPAMINE RECEPTOR, ISOFORM B"/>
    <property type="match status" value="1"/>
</dbReference>
<evidence type="ECO:0000256" key="2">
    <source>
        <dbReference type="ARBA" id="ARBA00010663"/>
    </source>
</evidence>
<evidence type="ECO:0000256" key="4">
    <source>
        <dbReference type="ARBA" id="ARBA00022692"/>
    </source>
</evidence>
<evidence type="ECO:0000256" key="9">
    <source>
        <dbReference type="ARBA" id="ARBA00023224"/>
    </source>
</evidence>
<keyword evidence="5 12" id="KW-1133">Transmembrane helix</keyword>
<evidence type="ECO:0000259" key="13">
    <source>
        <dbReference type="PROSITE" id="PS50262"/>
    </source>
</evidence>
<dbReference type="GO" id="GO:0004930">
    <property type="term" value="F:G protein-coupled receptor activity"/>
    <property type="evidence" value="ECO:0007669"/>
    <property type="project" value="UniProtKB-KW"/>
</dbReference>
<keyword evidence="6 10" id="KW-0297">G-protein coupled receptor</keyword>
<comment type="similarity">
    <text evidence="2 10">Belongs to the G-protein coupled receptor 1 family.</text>
</comment>
<dbReference type="Proteomes" id="UP000499080">
    <property type="component" value="Unassembled WGS sequence"/>
</dbReference>
<evidence type="ECO:0000256" key="12">
    <source>
        <dbReference type="SAM" id="Phobius"/>
    </source>
</evidence>
<feature type="transmembrane region" description="Helical" evidence="12">
    <location>
        <begin position="74"/>
        <end position="99"/>
    </location>
</feature>
<evidence type="ECO:0000256" key="3">
    <source>
        <dbReference type="ARBA" id="ARBA00022475"/>
    </source>
</evidence>
<keyword evidence="8 10" id="KW-0675">Receptor</keyword>
<feature type="transmembrane region" description="Helical" evidence="12">
    <location>
        <begin position="233"/>
        <end position="256"/>
    </location>
</feature>
<dbReference type="InterPro" id="IPR017452">
    <property type="entry name" value="GPCR_Rhodpsn_7TM"/>
</dbReference>
<accession>A0A4Y2BBT9</accession>
<evidence type="ECO:0000256" key="11">
    <source>
        <dbReference type="SAM" id="MobiDB-lite"/>
    </source>
</evidence>
<comment type="caution">
    <text evidence="14">The sequence shown here is derived from an EMBL/GenBank/DDBJ whole genome shotgun (WGS) entry which is preliminary data.</text>
</comment>
<reference evidence="14 15" key="1">
    <citation type="journal article" date="2019" name="Sci. Rep.">
        <title>Orb-weaving spider Araneus ventricosus genome elucidates the spidroin gene catalogue.</title>
        <authorList>
            <person name="Kono N."/>
            <person name="Nakamura H."/>
            <person name="Ohtoshi R."/>
            <person name="Moran D.A.P."/>
            <person name="Shinohara A."/>
            <person name="Yoshida Y."/>
            <person name="Fujiwara M."/>
            <person name="Mori M."/>
            <person name="Tomita M."/>
            <person name="Arakawa K."/>
        </authorList>
    </citation>
    <scope>NUCLEOTIDE SEQUENCE [LARGE SCALE GENOMIC DNA]</scope>
</reference>
<dbReference type="SUPFAM" id="SSF81321">
    <property type="entry name" value="Family A G protein-coupled receptor-like"/>
    <property type="match status" value="1"/>
</dbReference>
<gene>
    <name evidence="14" type="primary">adra2c_1</name>
    <name evidence="14" type="ORF">AVEN_158891_1</name>
</gene>
<feature type="compositionally biased region" description="Basic and acidic residues" evidence="11">
    <location>
        <begin position="301"/>
        <end position="311"/>
    </location>
</feature>
<dbReference type="EMBL" id="BGPR01000062">
    <property type="protein sequence ID" value="GBL88756.1"/>
    <property type="molecule type" value="Genomic_DNA"/>
</dbReference>
<dbReference type="OrthoDB" id="5975661at2759"/>
<feature type="domain" description="G-protein coupled receptors family 1 profile" evidence="13">
    <location>
        <begin position="91"/>
        <end position="311"/>
    </location>
</feature>
<evidence type="ECO:0000256" key="5">
    <source>
        <dbReference type="ARBA" id="ARBA00022989"/>
    </source>
</evidence>
<evidence type="ECO:0000256" key="6">
    <source>
        <dbReference type="ARBA" id="ARBA00023040"/>
    </source>
</evidence>
<feature type="transmembrane region" description="Helical" evidence="12">
    <location>
        <begin position="191"/>
        <end position="213"/>
    </location>
</feature>
<keyword evidence="9 10" id="KW-0807">Transducer</keyword>
<dbReference type="Gene3D" id="1.20.1070.10">
    <property type="entry name" value="Rhodopsin 7-helix transmembrane proteins"/>
    <property type="match status" value="1"/>
</dbReference>
<feature type="compositionally biased region" description="Low complexity" evidence="11">
    <location>
        <begin position="287"/>
        <end position="297"/>
    </location>
</feature>
<evidence type="ECO:0000313" key="15">
    <source>
        <dbReference type="Proteomes" id="UP000499080"/>
    </source>
</evidence>
<dbReference type="GO" id="GO:0005886">
    <property type="term" value="C:plasma membrane"/>
    <property type="evidence" value="ECO:0007669"/>
    <property type="project" value="UniProtKB-SubCell"/>
</dbReference>
<keyword evidence="3" id="KW-1003">Cell membrane</keyword>
<dbReference type="PROSITE" id="PS50262">
    <property type="entry name" value="G_PROTEIN_RECEP_F1_2"/>
    <property type="match status" value="1"/>
</dbReference>
<feature type="region of interest" description="Disordered" evidence="11">
    <location>
        <begin position="269"/>
        <end position="311"/>
    </location>
</feature>